<dbReference type="Gene3D" id="1.25.10.10">
    <property type="entry name" value="Leucine-rich Repeat Variant"/>
    <property type="match status" value="1"/>
</dbReference>
<dbReference type="InterPro" id="IPR002553">
    <property type="entry name" value="Clathrin/coatomer_adapt-like_N"/>
</dbReference>
<keyword evidence="4 9" id="KW-0813">Transport</keyword>
<dbReference type="OrthoDB" id="28053at2759"/>
<protein>
    <recommendedName>
        <fullName evidence="9">AP-1 complex subunit gamma</fullName>
    </recommendedName>
</protein>
<evidence type="ECO:0000256" key="3">
    <source>
        <dbReference type="ARBA" id="ARBA00006613"/>
    </source>
</evidence>
<dbReference type="GO" id="GO:0016482">
    <property type="term" value="P:cytosolic transport"/>
    <property type="evidence" value="ECO:0007669"/>
    <property type="project" value="UniProtKB-ARBA"/>
</dbReference>
<dbReference type="GO" id="GO:0030121">
    <property type="term" value="C:AP-1 adaptor complex"/>
    <property type="evidence" value="ECO:0007669"/>
    <property type="project" value="InterPro"/>
</dbReference>
<dbReference type="STRING" id="246404.A0A507FFN2"/>
<dbReference type="Pfam" id="PF01602">
    <property type="entry name" value="Adaptin_N"/>
    <property type="match status" value="1"/>
</dbReference>
<keyword evidence="5 9" id="KW-0653">Protein transport</keyword>
<dbReference type="SUPFAM" id="SSF49348">
    <property type="entry name" value="Clathrin adaptor appendage domain"/>
    <property type="match status" value="1"/>
</dbReference>
<dbReference type="SMART" id="SM00809">
    <property type="entry name" value="Alpha_adaptinC2"/>
    <property type="match status" value="1"/>
</dbReference>
<dbReference type="InterPro" id="IPR008153">
    <property type="entry name" value="GAE_dom"/>
</dbReference>
<accession>A0A507FFN2</accession>
<feature type="domain" description="GAE" evidence="10">
    <location>
        <begin position="766"/>
        <end position="877"/>
    </location>
</feature>
<evidence type="ECO:0000256" key="4">
    <source>
        <dbReference type="ARBA" id="ARBA00022448"/>
    </source>
</evidence>
<evidence type="ECO:0000259" key="10">
    <source>
        <dbReference type="PROSITE" id="PS50180"/>
    </source>
</evidence>
<organism evidence="11 12">
    <name type="scientific">Chytriomyces confervae</name>
    <dbReference type="NCBI Taxonomy" id="246404"/>
    <lineage>
        <taxon>Eukaryota</taxon>
        <taxon>Fungi</taxon>
        <taxon>Fungi incertae sedis</taxon>
        <taxon>Chytridiomycota</taxon>
        <taxon>Chytridiomycota incertae sedis</taxon>
        <taxon>Chytridiomycetes</taxon>
        <taxon>Chytridiales</taxon>
        <taxon>Chytriomycetaceae</taxon>
        <taxon>Chytriomyces</taxon>
    </lineage>
</organism>
<comment type="subcellular location">
    <subcellularLocation>
        <location evidence="1">Cytoplasmic vesicle membrane</location>
    </subcellularLocation>
    <subcellularLocation>
        <location evidence="2">Golgi apparatus</location>
    </subcellularLocation>
</comment>
<sequence length="877" mass="94935">MDKLINKLVVTKLKDMIKSIRAAKTMADERAVIAKESAFIRTAIKEETVETRYINVQKLLYIHMLGYPAHFGQIECLKLAASPKYTDKRLGYLGIMLLLDETQETLTLVTNCLQNDMNSSNAFISGLALCTLGNISSPEMSRDLCSDVEKLLGSSNAYIRKKAALCAIRIIKKVPDLVENFMSRAKEMIMERNEASLLTGISLEIEMCRLNPDIVIPELKEQVPILVKHLKNLITTGYNPEYEVGGVTDPFLQIKILRLLRILGAGDPRTSELMNDVLAQVATTTEQSKNVGNAVLYEAVLTIMGIEAEHAVKVMAINILGKFLANTDNNIRYVALTTLTKTYQSSLLSVQDSSTSLQRHRATILACLRDEDTTLRAKALDLSFHLITPSNVFQLTRELIQYLETNPAIGSEARSQLSKKIVEHAARYRVSKCWEILVNARVLQLAGDAGVGGGGGGGLEAVVQNFVKVLSVASEELQVLAARRLYWSVANGDELIWSKEGFLLSMIWACGEYGDMLVDSSFVVDSSVGGDADVGGSEVSVGATSVLVTAPTEINVVDLLEKLAKGHFASESVRGYILSALVKLSARFSDSTALQHINSLIETHKTSISMELQARAVEFSAMSHLDFEIKSGLLERMPVLENAVTEEEIKGTGEQLVSESMRNSTSSLHGAAPKQVAKSSVVNDLLDLSFDVTSPAASSVPVSHQPNLAEIFGLSSNASSKANGDAANLLSDLFSGSPIPSSVSATPDPFAALVNSAALPIASAPSSPKRLLCFEKLKVKIFLVPTRSNEGTIVDVVSIFDNGSQDVLSNLMFQVAVPKSLKLQIHPPSATTIPSGKSATQNLRIENPGKAAVKLRLKIGFTVGRDVVDEIVEFAGL</sequence>
<dbReference type="InterPro" id="IPR013041">
    <property type="entry name" value="Clathrin_app_Ig-like_sf"/>
</dbReference>
<keyword evidence="12" id="KW-1185">Reference proteome</keyword>
<name>A0A507FFN2_9FUNG</name>
<dbReference type="InterPro" id="IPR016024">
    <property type="entry name" value="ARM-type_fold"/>
</dbReference>
<dbReference type="AlphaFoldDB" id="A0A507FFN2"/>
<evidence type="ECO:0000313" key="12">
    <source>
        <dbReference type="Proteomes" id="UP000320333"/>
    </source>
</evidence>
<proteinExistence type="inferred from homology"/>
<evidence type="ECO:0000256" key="9">
    <source>
        <dbReference type="PIRNR" id="PIRNR037094"/>
    </source>
</evidence>
<evidence type="ECO:0000256" key="5">
    <source>
        <dbReference type="ARBA" id="ARBA00022927"/>
    </source>
</evidence>
<gene>
    <name evidence="11" type="ORF">CcCBS67573_g03712</name>
</gene>
<dbReference type="Gene3D" id="2.60.40.1230">
    <property type="match status" value="1"/>
</dbReference>
<dbReference type="PIRSF" id="PIRSF037094">
    <property type="entry name" value="AP1_complex_gamma"/>
    <property type="match status" value="1"/>
</dbReference>
<dbReference type="InterPro" id="IPR017107">
    <property type="entry name" value="AP1_complex_gsu"/>
</dbReference>
<evidence type="ECO:0000256" key="2">
    <source>
        <dbReference type="ARBA" id="ARBA00004555"/>
    </source>
</evidence>
<keyword evidence="6 9" id="KW-0333">Golgi apparatus</keyword>
<dbReference type="GO" id="GO:0006886">
    <property type="term" value="P:intracellular protein transport"/>
    <property type="evidence" value="ECO:0007669"/>
    <property type="project" value="UniProtKB-UniRule"/>
</dbReference>
<keyword evidence="8 9" id="KW-0968">Cytoplasmic vesicle</keyword>
<dbReference type="Proteomes" id="UP000320333">
    <property type="component" value="Unassembled WGS sequence"/>
</dbReference>
<evidence type="ECO:0000256" key="6">
    <source>
        <dbReference type="ARBA" id="ARBA00023034"/>
    </source>
</evidence>
<dbReference type="SUPFAM" id="SSF48371">
    <property type="entry name" value="ARM repeat"/>
    <property type="match status" value="1"/>
</dbReference>
<dbReference type="InterPro" id="IPR050840">
    <property type="entry name" value="Adaptor_Complx_Large_Subunit"/>
</dbReference>
<comment type="caution">
    <text evidence="11">The sequence shown here is derived from an EMBL/GenBank/DDBJ whole genome shotgun (WGS) entry which is preliminary data.</text>
</comment>
<dbReference type="InterPro" id="IPR011989">
    <property type="entry name" value="ARM-like"/>
</dbReference>
<dbReference type="PROSITE" id="PS50180">
    <property type="entry name" value="GAE"/>
    <property type="match status" value="1"/>
</dbReference>
<dbReference type="EMBL" id="QEAP01000098">
    <property type="protein sequence ID" value="TPX75033.1"/>
    <property type="molecule type" value="Genomic_DNA"/>
</dbReference>
<evidence type="ECO:0000256" key="7">
    <source>
        <dbReference type="ARBA" id="ARBA00023136"/>
    </source>
</evidence>
<comment type="similarity">
    <text evidence="3 9">Belongs to the adaptor complexes large subunit family.</text>
</comment>
<dbReference type="GO" id="GO:0005829">
    <property type="term" value="C:cytosol"/>
    <property type="evidence" value="ECO:0007669"/>
    <property type="project" value="GOC"/>
</dbReference>
<reference evidence="11 12" key="1">
    <citation type="journal article" date="2019" name="Sci. Rep.">
        <title>Comparative genomics of chytrid fungi reveal insights into the obligate biotrophic and pathogenic lifestyle of Synchytrium endobioticum.</title>
        <authorList>
            <person name="van de Vossenberg B.T.L.H."/>
            <person name="Warris S."/>
            <person name="Nguyen H.D.T."/>
            <person name="van Gent-Pelzer M.P.E."/>
            <person name="Joly D.L."/>
            <person name="van de Geest H.C."/>
            <person name="Bonants P.J.M."/>
            <person name="Smith D.S."/>
            <person name="Levesque C.A."/>
            <person name="van der Lee T.A.J."/>
        </authorList>
    </citation>
    <scope>NUCLEOTIDE SEQUENCE [LARGE SCALE GENOMIC DNA]</scope>
    <source>
        <strain evidence="11 12">CBS 675.73</strain>
    </source>
</reference>
<keyword evidence="7 9" id="KW-0472">Membrane</keyword>
<evidence type="ECO:0000256" key="1">
    <source>
        <dbReference type="ARBA" id="ARBA00004156"/>
    </source>
</evidence>
<dbReference type="PANTHER" id="PTHR22780">
    <property type="entry name" value="ADAPTIN, ALPHA/GAMMA/EPSILON"/>
    <property type="match status" value="1"/>
</dbReference>
<dbReference type="InterPro" id="IPR008152">
    <property type="entry name" value="Clathrin_a/b/g-adaptin_app_Ig"/>
</dbReference>
<dbReference type="GO" id="GO:0016192">
    <property type="term" value="P:vesicle-mediated transport"/>
    <property type="evidence" value="ECO:0007669"/>
    <property type="project" value="InterPro"/>
</dbReference>
<evidence type="ECO:0000313" key="11">
    <source>
        <dbReference type="EMBL" id="TPX75033.1"/>
    </source>
</evidence>
<dbReference type="Pfam" id="PF02883">
    <property type="entry name" value="Alpha_adaptinC2"/>
    <property type="match status" value="1"/>
</dbReference>
<evidence type="ECO:0000256" key="8">
    <source>
        <dbReference type="ARBA" id="ARBA00023329"/>
    </source>
</evidence>